<protein>
    <submittedName>
        <fullName evidence="4">Serine phosphatase RsbU, regulator of sigma subunit protein</fullName>
    </submittedName>
</protein>
<dbReference type="InterPro" id="IPR050595">
    <property type="entry name" value="Bact_response_regulator"/>
</dbReference>
<dbReference type="SUPFAM" id="SSF52172">
    <property type="entry name" value="CheY-like"/>
    <property type="match status" value="1"/>
</dbReference>
<sequence length="138" mass="15018">MNTAATRGAPLKVLIVEDTKTITNLLQVYLMGWGLQFFDAGNGVQGLAKAREIKPDLIISDVQMPEMDGFALCAAVRADSSLHATPFLLLTSLKDEASRQRGRLVGASAFLNKPVSVDELRERVRELLKLPVKGPTGR</sequence>
<dbReference type="Proteomes" id="UP000028725">
    <property type="component" value="Unassembled WGS sequence"/>
</dbReference>
<keyword evidence="1 2" id="KW-0597">Phosphoprotein</keyword>
<dbReference type="STRING" id="394096.DB31_1703"/>
<evidence type="ECO:0000256" key="1">
    <source>
        <dbReference type="ARBA" id="ARBA00022553"/>
    </source>
</evidence>
<dbReference type="PANTHER" id="PTHR44591:SF3">
    <property type="entry name" value="RESPONSE REGULATORY DOMAIN-CONTAINING PROTEIN"/>
    <property type="match status" value="1"/>
</dbReference>
<dbReference type="Gene3D" id="3.40.50.2300">
    <property type="match status" value="1"/>
</dbReference>
<evidence type="ECO:0000313" key="4">
    <source>
        <dbReference type="EMBL" id="KFE64685.1"/>
    </source>
</evidence>
<dbReference type="GO" id="GO:0000160">
    <property type="term" value="P:phosphorelay signal transduction system"/>
    <property type="evidence" value="ECO:0007669"/>
    <property type="project" value="InterPro"/>
</dbReference>
<gene>
    <name evidence="4" type="ORF">DB31_1703</name>
</gene>
<dbReference type="PROSITE" id="PS50110">
    <property type="entry name" value="RESPONSE_REGULATORY"/>
    <property type="match status" value="1"/>
</dbReference>
<proteinExistence type="predicted"/>
<evidence type="ECO:0000256" key="2">
    <source>
        <dbReference type="PROSITE-ProRule" id="PRU00169"/>
    </source>
</evidence>
<organism evidence="4 5">
    <name type="scientific">Hyalangium minutum</name>
    <dbReference type="NCBI Taxonomy" id="394096"/>
    <lineage>
        <taxon>Bacteria</taxon>
        <taxon>Pseudomonadati</taxon>
        <taxon>Myxococcota</taxon>
        <taxon>Myxococcia</taxon>
        <taxon>Myxococcales</taxon>
        <taxon>Cystobacterineae</taxon>
        <taxon>Archangiaceae</taxon>
        <taxon>Hyalangium</taxon>
    </lineage>
</organism>
<reference evidence="4 5" key="1">
    <citation type="submission" date="2014-04" db="EMBL/GenBank/DDBJ databases">
        <title>Genome assembly of Hyalangium minutum DSM 14724.</title>
        <authorList>
            <person name="Sharma G."/>
            <person name="Subramanian S."/>
        </authorList>
    </citation>
    <scope>NUCLEOTIDE SEQUENCE [LARGE SCALE GENOMIC DNA]</scope>
    <source>
        <strain evidence="4 5">DSM 14724</strain>
    </source>
</reference>
<dbReference type="PANTHER" id="PTHR44591">
    <property type="entry name" value="STRESS RESPONSE REGULATOR PROTEIN 1"/>
    <property type="match status" value="1"/>
</dbReference>
<dbReference type="SMART" id="SM00448">
    <property type="entry name" value="REC"/>
    <property type="match status" value="1"/>
</dbReference>
<dbReference type="PATRIC" id="fig|394096.3.peg.6040"/>
<feature type="domain" description="Response regulatory" evidence="3">
    <location>
        <begin position="12"/>
        <end position="128"/>
    </location>
</feature>
<dbReference type="Pfam" id="PF00072">
    <property type="entry name" value="Response_reg"/>
    <property type="match status" value="1"/>
</dbReference>
<feature type="modified residue" description="4-aspartylphosphate" evidence="2">
    <location>
        <position position="61"/>
    </location>
</feature>
<evidence type="ECO:0000259" key="3">
    <source>
        <dbReference type="PROSITE" id="PS50110"/>
    </source>
</evidence>
<dbReference type="EMBL" id="JMCB01000013">
    <property type="protein sequence ID" value="KFE64685.1"/>
    <property type="molecule type" value="Genomic_DNA"/>
</dbReference>
<comment type="caution">
    <text evidence="4">The sequence shown here is derived from an EMBL/GenBank/DDBJ whole genome shotgun (WGS) entry which is preliminary data.</text>
</comment>
<name>A0A085WAH2_9BACT</name>
<dbReference type="RefSeq" id="WP_044193613.1">
    <property type="nucleotide sequence ID" value="NZ_JMCB01000013.1"/>
</dbReference>
<dbReference type="InterPro" id="IPR011006">
    <property type="entry name" value="CheY-like_superfamily"/>
</dbReference>
<dbReference type="InterPro" id="IPR001789">
    <property type="entry name" value="Sig_transdc_resp-reg_receiver"/>
</dbReference>
<accession>A0A085WAH2</accession>
<keyword evidence="5" id="KW-1185">Reference proteome</keyword>
<evidence type="ECO:0000313" key="5">
    <source>
        <dbReference type="Proteomes" id="UP000028725"/>
    </source>
</evidence>
<dbReference type="AlphaFoldDB" id="A0A085WAH2"/>
<dbReference type="OrthoDB" id="9790791at2"/>